<comment type="subcellular location">
    <subcellularLocation>
        <location evidence="1">Membrane</location>
        <topology evidence="1">Multi-pass membrane protein</topology>
    </subcellularLocation>
</comment>
<dbReference type="InterPro" id="IPR050363">
    <property type="entry name" value="MIP/Aquaporin"/>
</dbReference>
<evidence type="ECO:0000256" key="3">
    <source>
        <dbReference type="ARBA" id="ARBA00022448"/>
    </source>
</evidence>
<keyword evidence="6 9" id="KW-1133">Transmembrane helix</keyword>
<feature type="compositionally biased region" description="Polar residues" evidence="8">
    <location>
        <begin position="13"/>
        <end position="34"/>
    </location>
</feature>
<comment type="caution">
    <text evidence="10">The sequence shown here is derived from an EMBL/GenBank/DDBJ whole genome shotgun (WGS) entry which is preliminary data.</text>
</comment>
<keyword evidence="5" id="KW-0677">Repeat</keyword>
<dbReference type="CDD" id="cd00333">
    <property type="entry name" value="MIP"/>
    <property type="match status" value="1"/>
</dbReference>
<dbReference type="SUPFAM" id="SSF81338">
    <property type="entry name" value="Aquaporin-like"/>
    <property type="match status" value="1"/>
</dbReference>
<evidence type="ECO:0000313" key="11">
    <source>
        <dbReference type="Proteomes" id="UP000566819"/>
    </source>
</evidence>
<feature type="transmembrane region" description="Helical" evidence="9">
    <location>
        <begin position="574"/>
        <end position="592"/>
    </location>
</feature>
<accession>A0A8H4QGP3</accession>
<feature type="compositionally biased region" description="Polar residues" evidence="8">
    <location>
        <begin position="119"/>
        <end position="135"/>
    </location>
</feature>
<dbReference type="PANTHER" id="PTHR43829:SF24">
    <property type="entry name" value="MIP AQUAPORIN (EUROFUNG)"/>
    <property type="match status" value="1"/>
</dbReference>
<evidence type="ECO:0000256" key="6">
    <source>
        <dbReference type="ARBA" id="ARBA00022989"/>
    </source>
</evidence>
<keyword evidence="7 9" id="KW-0472">Membrane</keyword>
<dbReference type="Proteomes" id="UP000566819">
    <property type="component" value="Unassembled WGS sequence"/>
</dbReference>
<dbReference type="InterPro" id="IPR023271">
    <property type="entry name" value="Aquaporin-like"/>
</dbReference>
<dbReference type="Gene3D" id="1.20.1080.10">
    <property type="entry name" value="Glycerol uptake facilitator protein"/>
    <property type="match status" value="1"/>
</dbReference>
<dbReference type="OrthoDB" id="3222at2759"/>
<keyword evidence="3" id="KW-0813">Transport</keyword>
<feature type="compositionally biased region" description="Polar residues" evidence="8">
    <location>
        <begin position="88"/>
        <end position="110"/>
    </location>
</feature>
<feature type="transmembrane region" description="Helical" evidence="9">
    <location>
        <begin position="545"/>
        <end position="562"/>
    </location>
</feature>
<name>A0A8H4QGP3_9HELO</name>
<feature type="compositionally biased region" description="Basic and acidic residues" evidence="8">
    <location>
        <begin position="75"/>
        <end position="87"/>
    </location>
</feature>
<dbReference type="FunFam" id="1.20.1080.10:FF:000022">
    <property type="entry name" value="MIP aquaporin"/>
    <property type="match status" value="1"/>
</dbReference>
<feature type="transmembrane region" description="Helical" evidence="9">
    <location>
        <begin position="489"/>
        <end position="507"/>
    </location>
</feature>
<evidence type="ECO:0000256" key="2">
    <source>
        <dbReference type="ARBA" id="ARBA00006175"/>
    </source>
</evidence>
<dbReference type="PRINTS" id="PR00783">
    <property type="entry name" value="MINTRINSICP"/>
</dbReference>
<keyword evidence="4 9" id="KW-0812">Transmembrane</keyword>
<protein>
    <submittedName>
        <fullName evidence="10">Uncharacterized protein</fullName>
    </submittedName>
</protein>
<organism evidence="10 11">
    <name type="scientific">Cudoniella acicularis</name>
    <dbReference type="NCBI Taxonomy" id="354080"/>
    <lineage>
        <taxon>Eukaryota</taxon>
        <taxon>Fungi</taxon>
        <taxon>Dikarya</taxon>
        <taxon>Ascomycota</taxon>
        <taxon>Pezizomycotina</taxon>
        <taxon>Leotiomycetes</taxon>
        <taxon>Helotiales</taxon>
        <taxon>Tricladiaceae</taxon>
        <taxon>Cudoniella</taxon>
    </lineage>
</organism>
<feature type="transmembrane region" description="Helical" evidence="9">
    <location>
        <begin position="447"/>
        <end position="468"/>
    </location>
</feature>
<dbReference type="GO" id="GO:0015254">
    <property type="term" value="F:glycerol channel activity"/>
    <property type="evidence" value="ECO:0007669"/>
    <property type="project" value="TreeGrafter"/>
</dbReference>
<reference evidence="10 11" key="1">
    <citation type="submission" date="2020-03" db="EMBL/GenBank/DDBJ databases">
        <title>Draft Genome Sequence of Cudoniella acicularis.</title>
        <authorList>
            <person name="Buettner E."/>
            <person name="Kellner H."/>
        </authorList>
    </citation>
    <scope>NUCLEOTIDE SEQUENCE [LARGE SCALE GENOMIC DNA]</scope>
    <source>
        <strain evidence="10 11">DSM 108380</strain>
    </source>
</reference>
<feature type="region of interest" description="Disordered" evidence="8">
    <location>
        <begin position="1"/>
        <end position="167"/>
    </location>
</feature>
<evidence type="ECO:0000313" key="10">
    <source>
        <dbReference type="EMBL" id="KAF4610411.1"/>
    </source>
</evidence>
<dbReference type="GO" id="GO:0005886">
    <property type="term" value="C:plasma membrane"/>
    <property type="evidence" value="ECO:0007669"/>
    <property type="project" value="TreeGrafter"/>
</dbReference>
<evidence type="ECO:0000256" key="4">
    <source>
        <dbReference type="ARBA" id="ARBA00022692"/>
    </source>
</evidence>
<sequence>MADEQPENGGSGQQAQQSTHLDSIQEGESSTPASDQRLAEEPPLGPLHRSGATPVRPRRSNLSDDNAAPTTRPRGRAESSRARDLEQRQLSPRTQMFKNRSAENGGNKSRSPAPMAEQNEGQTNRPRASTNSAPRFSSPGMRPRVSTWATGASPNRGRGGTIKRRPTVLLAPENQDTQSNADFSLARPAPLETLAANQPYVDPGYSELNPAYDRPANTRPVWGLAKPLPRVLRPGMIPTRSELKLDIPAAQRAEEQANMDLEQGRIEPTLRLHRISTQLQNARQQRENRLLQTFSKTSGPAYSPISPIGQRTSNIGLTFSPVSPPIAEENDLGLSKPSEFPPLEEEPDAPARPDWYLDDASSAATEHEQDGDLDGEWIGEEFPLKVYDPAEDEIHNLHTHWSVIRLRFREPLAELLAVTVQLTLGFCADLTVATSNSKAGNEATTDWAWGLATMVGIYIAGGISGAHLNPAISIMLWIYRGFPIRKVPIYMFAQLLGAFLAGLIAFGLFQKDIIAYGGSDLANSGTLSAFITYPRNDWIDPSTAFFTEFTATSILAVAVLALGDDTNAPPGAGMNAFVLGLIITVLSMAFGYNTGAAMNPARDLGPRLAVLAVGYGSNVFKGRYWIYGPWSG</sequence>
<dbReference type="GO" id="GO:0015250">
    <property type="term" value="F:water channel activity"/>
    <property type="evidence" value="ECO:0007669"/>
    <property type="project" value="TreeGrafter"/>
</dbReference>
<evidence type="ECO:0000256" key="8">
    <source>
        <dbReference type="SAM" id="MobiDB-lite"/>
    </source>
</evidence>
<evidence type="ECO:0000256" key="1">
    <source>
        <dbReference type="ARBA" id="ARBA00004141"/>
    </source>
</evidence>
<keyword evidence="11" id="KW-1185">Reference proteome</keyword>
<dbReference type="Pfam" id="PF00230">
    <property type="entry name" value="MIP"/>
    <property type="match status" value="1"/>
</dbReference>
<dbReference type="InterPro" id="IPR000425">
    <property type="entry name" value="MIP"/>
</dbReference>
<evidence type="ECO:0000256" key="5">
    <source>
        <dbReference type="ARBA" id="ARBA00022737"/>
    </source>
</evidence>
<dbReference type="EMBL" id="JAAMPI010002618">
    <property type="protein sequence ID" value="KAF4610411.1"/>
    <property type="molecule type" value="Genomic_DNA"/>
</dbReference>
<dbReference type="PANTHER" id="PTHR43829">
    <property type="entry name" value="AQUAPORIN OR AQUAGLYCEROPORIN RELATED"/>
    <property type="match status" value="1"/>
</dbReference>
<comment type="similarity">
    <text evidence="2">Belongs to the MIP/aquaporin (TC 1.A.8) family.</text>
</comment>
<dbReference type="AlphaFoldDB" id="A0A8H4QGP3"/>
<evidence type="ECO:0000256" key="9">
    <source>
        <dbReference type="SAM" id="Phobius"/>
    </source>
</evidence>
<evidence type="ECO:0000256" key="7">
    <source>
        <dbReference type="ARBA" id="ARBA00023136"/>
    </source>
</evidence>
<feature type="region of interest" description="Disordered" evidence="8">
    <location>
        <begin position="326"/>
        <end position="356"/>
    </location>
</feature>
<gene>
    <name evidence="10" type="ORF">G7Y89_g15708</name>
</gene>
<proteinExistence type="inferred from homology"/>